<name>A0A8H5FCD5_9AGAR</name>
<dbReference type="GO" id="GO:0005524">
    <property type="term" value="F:ATP binding"/>
    <property type="evidence" value="ECO:0007669"/>
    <property type="project" value="UniProtKB-KW"/>
</dbReference>
<dbReference type="OrthoDB" id="3055264at2759"/>
<protein>
    <submittedName>
        <fullName evidence="3">Uncharacterized protein</fullName>
    </submittedName>
</protein>
<dbReference type="InterPro" id="IPR013126">
    <property type="entry name" value="Hsp_70_fam"/>
</dbReference>
<comment type="caution">
    <text evidence="3">The sequence shown here is derived from an EMBL/GenBank/DDBJ whole genome shotgun (WGS) entry which is preliminary data.</text>
</comment>
<evidence type="ECO:0000256" key="2">
    <source>
        <dbReference type="ARBA" id="ARBA00022840"/>
    </source>
</evidence>
<reference evidence="3 4" key="1">
    <citation type="journal article" date="2020" name="ISME J.">
        <title>Uncovering the hidden diversity of litter-decomposition mechanisms in mushroom-forming fungi.</title>
        <authorList>
            <person name="Floudas D."/>
            <person name="Bentzer J."/>
            <person name="Ahren D."/>
            <person name="Johansson T."/>
            <person name="Persson P."/>
            <person name="Tunlid A."/>
        </authorList>
    </citation>
    <scope>NUCLEOTIDE SEQUENCE [LARGE SCALE GENOMIC DNA]</scope>
    <source>
        <strain evidence="3 4">CBS 175.51</strain>
    </source>
</reference>
<dbReference type="Gene3D" id="3.30.420.40">
    <property type="match status" value="2"/>
</dbReference>
<evidence type="ECO:0000313" key="3">
    <source>
        <dbReference type="EMBL" id="KAF5331855.1"/>
    </source>
</evidence>
<dbReference type="Gene3D" id="2.60.34.10">
    <property type="entry name" value="Substrate Binding Domain Of DNAk, Chain A, domain 1"/>
    <property type="match status" value="1"/>
</dbReference>
<keyword evidence="4" id="KW-1185">Reference proteome</keyword>
<dbReference type="Gene3D" id="1.20.1270.10">
    <property type="match status" value="2"/>
</dbReference>
<evidence type="ECO:0000313" key="4">
    <source>
        <dbReference type="Proteomes" id="UP000541558"/>
    </source>
</evidence>
<proteinExistence type="predicted"/>
<evidence type="ECO:0000256" key="1">
    <source>
        <dbReference type="ARBA" id="ARBA00022741"/>
    </source>
</evidence>
<dbReference type="AlphaFoldDB" id="A0A8H5FCD5"/>
<dbReference type="InterPro" id="IPR029047">
    <property type="entry name" value="HSP70_peptide-bd_sf"/>
</dbReference>
<keyword evidence="1" id="KW-0547">Nucleotide-binding</keyword>
<organism evidence="3 4">
    <name type="scientific">Ephemerocybe angulata</name>
    <dbReference type="NCBI Taxonomy" id="980116"/>
    <lineage>
        <taxon>Eukaryota</taxon>
        <taxon>Fungi</taxon>
        <taxon>Dikarya</taxon>
        <taxon>Basidiomycota</taxon>
        <taxon>Agaricomycotina</taxon>
        <taxon>Agaricomycetes</taxon>
        <taxon>Agaricomycetidae</taxon>
        <taxon>Agaricales</taxon>
        <taxon>Agaricineae</taxon>
        <taxon>Psathyrellaceae</taxon>
        <taxon>Ephemerocybe</taxon>
    </lineage>
</organism>
<sequence>MVILGRRRFRQPNHFIQEFKHKHKKDLSGNPRAVRLSALLASVPSVPLLRHPDTIDIVYVFEAIDFYIALPLVSFVSSKLASDLFNGKEPNKSIKPDETVAYGAAVQVAIPVTPRRRPKPLVVSRLPSSNATPPPIPKTKTFSAYADNLPGVLIQVYEEERTRTKDNNVLGKGELSGIPQPSVAFPRSPIRLPARGDERIVSETEKSKPKDEKATARIASKNGLESHVYSFHNLLNNDKLSPKFDAADETKLETAVNETIQWLDTSQEVSKTSVSRNIRSLSPSPSCNESTSVPTAFDIGDIAFRQADSVNLATRTTVQLQGGDRTYCFPEDEKVKTEDKKAAARIASKTGLESIAYNLHNSLNDDNLADKFHAADEVQTRERGQRNHPMAWCIS</sequence>
<accession>A0A8H5FCD5</accession>
<dbReference type="PANTHER" id="PTHR19375">
    <property type="entry name" value="HEAT SHOCK PROTEIN 70KDA"/>
    <property type="match status" value="1"/>
</dbReference>
<dbReference type="Proteomes" id="UP000541558">
    <property type="component" value="Unassembled WGS sequence"/>
</dbReference>
<keyword evidence="2" id="KW-0067">ATP-binding</keyword>
<dbReference type="EMBL" id="JAACJK010000112">
    <property type="protein sequence ID" value="KAF5331855.1"/>
    <property type="molecule type" value="Genomic_DNA"/>
</dbReference>
<dbReference type="SUPFAM" id="SSF100934">
    <property type="entry name" value="Heat shock protein 70kD (HSP70), C-terminal subdomain"/>
    <property type="match status" value="1"/>
</dbReference>
<dbReference type="GO" id="GO:0140662">
    <property type="term" value="F:ATP-dependent protein folding chaperone"/>
    <property type="evidence" value="ECO:0007669"/>
    <property type="project" value="InterPro"/>
</dbReference>
<dbReference type="SUPFAM" id="SSF100920">
    <property type="entry name" value="Heat shock protein 70kD (HSP70), peptide-binding domain"/>
    <property type="match status" value="1"/>
</dbReference>
<dbReference type="InterPro" id="IPR029048">
    <property type="entry name" value="HSP70_C_sf"/>
</dbReference>
<dbReference type="Pfam" id="PF00012">
    <property type="entry name" value="HSP70"/>
    <property type="match status" value="1"/>
</dbReference>
<gene>
    <name evidence="3" type="ORF">D9611_008875</name>
</gene>